<dbReference type="RefSeq" id="XP_005781468.1">
    <property type="nucleotide sequence ID" value="XM_005781411.1"/>
</dbReference>
<feature type="repeat" description="ANK" evidence="3">
    <location>
        <begin position="92"/>
        <end position="124"/>
    </location>
</feature>
<dbReference type="InterPro" id="IPR002110">
    <property type="entry name" value="Ankyrin_rpt"/>
</dbReference>
<reference evidence="4" key="2">
    <citation type="submission" date="2024-10" db="UniProtKB">
        <authorList>
            <consortium name="EnsemblProtists"/>
        </authorList>
    </citation>
    <scope>IDENTIFICATION</scope>
</reference>
<dbReference type="GeneID" id="17274584"/>
<sequence>MSGRSHSGRDQAPRTDFCRLQELDAVLSEDVERRTINMGGLRTVDLGHGRSKPAETVRLGDKMGMAAQANDLVKVQRLIKRGVSVNARNSTSGVTPLGVAAERGHDDMVKVLLGARANLDDTTREGMTPLHICCQFGRADTVCGIYP</sequence>
<dbReference type="Pfam" id="PF12796">
    <property type="entry name" value="Ank_2"/>
    <property type="match status" value="1"/>
</dbReference>
<dbReference type="Proteomes" id="UP000013827">
    <property type="component" value="Unassembled WGS sequence"/>
</dbReference>
<name>A0A0D3JZV4_EMIH1</name>
<proteinExistence type="predicted"/>
<dbReference type="HOGENOM" id="CLU_1771579_0_0_1"/>
<dbReference type="PaxDb" id="2903-EOD29039"/>
<dbReference type="PANTHER" id="PTHR24171:SF9">
    <property type="entry name" value="ANKYRIN REPEAT DOMAIN-CONTAINING PROTEIN 39"/>
    <property type="match status" value="1"/>
</dbReference>
<dbReference type="AlphaFoldDB" id="A0A0D3JZV4"/>
<dbReference type="SUPFAM" id="SSF48403">
    <property type="entry name" value="Ankyrin repeat"/>
    <property type="match status" value="1"/>
</dbReference>
<dbReference type="InterPro" id="IPR036770">
    <property type="entry name" value="Ankyrin_rpt-contain_sf"/>
</dbReference>
<dbReference type="PROSITE" id="PS50297">
    <property type="entry name" value="ANK_REP_REGION"/>
    <property type="match status" value="1"/>
</dbReference>
<dbReference type="STRING" id="2903.R1F736"/>
<keyword evidence="1" id="KW-0677">Repeat</keyword>
<evidence type="ECO:0008006" key="6">
    <source>
        <dbReference type="Google" id="ProtNLM"/>
    </source>
</evidence>
<dbReference type="Gene3D" id="1.25.40.20">
    <property type="entry name" value="Ankyrin repeat-containing domain"/>
    <property type="match status" value="1"/>
</dbReference>
<dbReference type="PANTHER" id="PTHR24171">
    <property type="entry name" value="ANKYRIN REPEAT DOMAIN-CONTAINING PROTEIN 39-RELATED"/>
    <property type="match status" value="1"/>
</dbReference>
<keyword evidence="5" id="KW-1185">Reference proteome</keyword>
<dbReference type="SMART" id="SM00248">
    <property type="entry name" value="ANK"/>
    <property type="match status" value="1"/>
</dbReference>
<evidence type="ECO:0000256" key="1">
    <source>
        <dbReference type="ARBA" id="ARBA00022737"/>
    </source>
</evidence>
<dbReference type="PROSITE" id="PS50088">
    <property type="entry name" value="ANK_REPEAT"/>
    <property type="match status" value="1"/>
</dbReference>
<dbReference type="EnsemblProtists" id="EOD29039">
    <property type="protein sequence ID" value="EOD29039"/>
    <property type="gene ID" value="EMIHUDRAFT_234264"/>
</dbReference>
<protein>
    <recommendedName>
        <fullName evidence="6">Ankyrin repeat protein</fullName>
    </recommendedName>
</protein>
<evidence type="ECO:0000313" key="5">
    <source>
        <dbReference type="Proteomes" id="UP000013827"/>
    </source>
</evidence>
<evidence type="ECO:0000256" key="2">
    <source>
        <dbReference type="ARBA" id="ARBA00023043"/>
    </source>
</evidence>
<keyword evidence="2 3" id="KW-0040">ANK repeat</keyword>
<evidence type="ECO:0000256" key="3">
    <source>
        <dbReference type="PROSITE-ProRule" id="PRU00023"/>
    </source>
</evidence>
<evidence type="ECO:0000313" key="4">
    <source>
        <dbReference type="EnsemblProtists" id="EOD29039"/>
    </source>
</evidence>
<organism evidence="4 5">
    <name type="scientific">Emiliania huxleyi (strain CCMP1516)</name>
    <dbReference type="NCBI Taxonomy" id="280463"/>
    <lineage>
        <taxon>Eukaryota</taxon>
        <taxon>Haptista</taxon>
        <taxon>Haptophyta</taxon>
        <taxon>Prymnesiophyceae</taxon>
        <taxon>Isochrysidales</taxon>
        <taxon>Noelaerhabdaceae</taxon>
        <taxon>Emiliania</taxon>
    </lineage>
</organism>
<accession>A0A0D3JZV4</accession>
<reference evidence="5" key="1">
    <citation type="journal article" date="2013" name="Nature">
        <title>Pan genome of the phytoplankton Emiliania underpins its global distribution.</title>
        <authorList>
            <person name="Read B.A."/>
            <person name="Kegel J."/>
            <person name="Klute M.J."/>
            <person name="Kuo A."/>
            <person name="Lefebvre S.C."/>
            <person name="Maumus F."/>
            <person name="Mayer C."/>
            <person name="Miller J."/>
            <person name="Monier A."/>
            <person name="Salamov A."/>
            <person name="Young J."/>
            <person name="Aguilar M."/>
            <person name="Claverie J.M."/>
            <person name="Frickenhaus S."/>
            <person name="Gonzalez K."/>
            <person name="Herman E.K."/>
            <person name="Lin Y.C."/>
            <person name="Napier J."/>
            <person name="Ogata H."/>
            <person name="Sarno A.F."/>
            <person name="Shmutz J."/>
            <person name="Schroeder D."/>
            <person name="de Vargas C."/>
            <person name="Verret F."/>
            <person name="von Dassow P."/>
            <person name="Valentin K."/>
            <person name="Van de Peer Y."/>
            <person name="Wheeler G."/>
            <person name="Dacks J.B."/>
            <person name="Delwiche C.F."/>
            <person name="Dyhrman S.T."/>
            <person name="Glockner G."/>
            <person name="John U."/>
            <person name="Richards T."/>
            <person name="Worden A.Z."/>
            <person name="Zhang X."/>
            <person name="Grigoriev I.V."/>
            <person name="Allen A.E."/>
            <person name="Bidle K."/>
            <person name="Borodovsky M."/>
            <person name="Bowler C."/>
            <person name="Brownlee C."/>
            <person name="Cock J.M."/>
            <person name="Elias M."/>
            <person name="Gladyshev V.N."/>
            <person name="Groth M."/>
            <person name="Guda C."/>
            <person name="Hadaegh A."/>
            <person name="Iglesias-Rodriguez M.D."/>
            <person name="Jenkins J."/>
            <person name="Jones B.M."/>
            <person name="Lawson T."/>
            <person name="Leese F."/>
            <person name="Lindquist E."/>
            <person name="Lobanov A."/>
            <person name="Lomsadze A."/>
            <person name="Malik S.B."/>
            <person name="Marsh M.E."/>
            <person name="Mackinder L."/>
            <person name="Mock T."/>
            <person name="Mueller-Roeber B."/>
            <person name="Pagarete A."/>
            <person name="Parker M."/>
            <person name="Probert I."/>
            <person name="Quesneville H."/>
            <person name="Raines C."/>
            <person name="Rensing S.A."/>
            <person name="Riano-Pachon D.M."/>
            <person name="Richier S."/>
            <person name="Rokitta S."/>
            <person name="Shiraiwa Y."/>
            <person name="Soanes D.M."/>
            <person name="van der Giezen M."/>
            <person name="Wahlund T.M."/>
            <person name="Williams B."/>
            <person name="Wilson W."/>
            <person name="Wolfe G."/>
            <person name="Wurch L.L."/>
        </authorList>
    </citation>
    <scope>NUCLEOTIDE SEQUENCE</scope>
</reference>
<dbReference type="eggNOG" id="KOG4177">
    <property type="taxonomic scope" value="Eukaryota"/>
</dbReference>
<dbReference type="KEGG" id="ehx:EMIHUDRAFT_234264"/>